<dbReference type="Proteomes" id="UP000439522">
    <property type="component" value="Unassembled WGS sequence"/>
</dbReference>
<dbReference type="SUPFAM" id="SSF46955">
    <property type="entry name" value="Putative DNA-binding domain"/>
    <property type="match status" value="1"/>
</dbReference>
<dbReference type="EMBL" id="WTZA01000001">
    <property type="protein sequence ID" value="MXO75124.1"/>
    <property type="molecule type" value="Genomic_DNA"/>
</dbReference>
<dbReference type="Pfam" id="PF12728">
    <property type="entry name" value="HTH_17"/>
    <property type="match status" value="1"/>
</dbReference>
<evidence type="ECO:0000259" key="1">
    <source>
        <dbReference type="Pfam" id="PF12728"/>
    </source>
</evidence>
<dbReference type="InterPro" id="IPR009061">
    <property type="entry name" value="DNA-bd_dom_put_sf"/>
</dbReference>
<evidence type="ECO:0000313" key="2">
    <source>
        <dbReference type="EMBL" id="MXO75124.1"/>
    </source>
</evidence>
<keyword evidence="3" id="KW-1185">Reference proteome</keyword>
<dbReference type="InterPro" id="IPR041657">
    <property type="entry name" value="HTH_17"/>
</dbReference>
<gene>
    <name evidence="2" type="ORF">GRI40_07835</name>
</gene>
<evidence type="ECO:0000313" key="3">
    <source>
        <dbReference type="Proteomes" id="UP000439522"/>
    </source>
</evidence>
<name>A0A6I4TEA8_9SPHN</name>
<dbReference type="AlphaFoldDB" id="A0A6I4TEA8"/>
<sequence>MPNPPLLRETQAADYLGLAPKTLARWRWAGKGPTFRKLGAAVRYTVSDLDAFIADAEVAR</sequence>
<reference evidence="2 3" key="1">
    <citation type="submission" date="2019-12" db="EMBL/GenBank/DDBJ databases">
        <title>Genomic-based taxomic classification of the family Erythrobacteraceae.</title>
        <authorList>
            <person name="Xu L."/>
        </authorList>
    </citation>
    <scope>NUCLEOTIDE SEQUENCE [LARGE SCALE GENOMIC DNA]</scope>
    <source>
        <strain evidence="2 3">100921-2</strain>
    </source>
</reference>
<comment type="caution">
    <text evidence="2">The sequence shown here is derived from an EMBL/GenBank/DDBJ whole genome shotgun (WGS) entry which is preliminary data.</text>
</comment>
<proteinExistence type="predicted"/>
<feature type="domain" description="Helix-turn-helix" evidence="1">
    <location>
        <begin position="9"/>
        <end position="54"/>
    </location>
</feature>
<organism evidence="2 3">
    <name type="scientific">Tsuneonella aeria</name>
    <dbReference type="NCBI Taxonomy" id="1837929"/>
    <lineage>
        <taxon>Bacteria</taxon>
        <taxon>Pseudomonadati</taxon>
        <taxon>Pseudomonadota</taxon>
        <taxon>Alphaproteobacteria</taxon>
        <taxon>Sphingomonadales</taxon>
        <taxon>Erythrobacteraceae</taxon>
        <taxon>Tsuneonella</taxon>
    </lineage>
</organism>
<protein>
    <submittedName>
        <fullName evidence="2">Helix-turn-helix domain-containing protein</fullName>
    </submittedName>
</protein>
<dbReference type="RefSeq" id="WP_160610805.1">
    <property type="nucleotide sequence ID" value="NZ_WTZA01000001.1"/>
</dbReference>
<dbReference type="OrthoDB" id="9806994at2"/>
<accession>A0A6I4TEA8</accession>